<name>A0A0M0HLI3_VIBNE</name>
<sequence length="69" mass="7434">MDIIQVVINEQAHTVPRNSSLAQIIEQLSLPEMGCVFAINNSVVPRSEWSSTHINDGDAISLFQAIAGG</sequence>
<keyword evidence="2" id="KW-1185">Reference proteome</keyword>
<comment type="caution">
    <text evidence="1">The sequence shown here is derived from an EMBL/GenBank/DDBJ whole genome shotgun (WGS) entry which is preliminary data.</text>
</comment>
<organism evidence="1 2">
    <name type="scientific">Vibrio nereis</name>
    <dbReference type="NCBI Taxonomy" id="693"/>
    <lineage>
        <taxon>Bacteria</taxon>
        <taxon>Pseudomonadati</taxon>
        <taxon>Pseudomonadota</taxon>
        <taxon>Gammaproteobacteria</taxon>
        <taxon>Vibrionales</taxon>
        <taxon>Vibrionaceae</taxon>
        <taxon>Vibrio</taxon>
    </lineage>
</organism>
<evidence type="ECO:0000313" key="2">
    <source>
        <dbReference type="Proteomes" id="UP000037515"/>
    </source>
</evidence>
<proteinExistence type="predicted"/>
<dbReference type="InterPro" id="IPR010035">
    <property type="entry name" value="Thi_S"/>
</dbReference>
<dbReference type="CDD" id="cd00565">
    <property type="entry name" value="Ubl_ThiS"/>
    <property type="match status" value="1"/>
</dbReference>
<dbReference type="PATRIC" id="fig|693.5.peg.2556"/>
<dbReference type="InterPro" id="IPR003749">
    <property type="entry name" value="ThiS/MoaD-like"/>
</dbReference>
<dbReference type="STRING" id="693.AKJ17_12460"/>
<dbReference type="PANTHER" id="PTHR34472">
    <property type="entry name" value="SULFUR CARRIER PROTEIN THIS"/>
    <property type="match status" value="1"/>
</dbReference>
<dbReference type="Pfam" id="PF02597">
    <property type="entry name" value="ThiS"/>
    <property type="match status" value="1"/>
</dbReference>
<dbReference type="InterPro" id="IPR016155">
    <property type="entry name" value="Mopterin_synth/thiamin_S_b"/>
</dbReference>
<dbReference type="EMBL" id="LHPJ01000009">
    <property type="protein sequence ID" value="KOO02925.1"/>
    <property type="molecule type" value="Genomic_DNA"/>
</dbReference>
<dbReference type="InterPro" id="IPR012675">
    <property type="entry name" value="Beta-grasp_dom_sf"/>
</dbReference>
<evidence type="ECO:0000313" key="1">
    <source>
        <dbReference type="EMBL" id="KOO02925.1"/>
    </source>
</evidence>
<dbReference type="RefSeq" id="WP_053396156.1">
    <property type="nucleotide sequence ID" value="NZ_CANLZT010000006.1"/>
</dbReference>
<dbReference type="NCBIfam" id="TIGR01683">
    <property type="entry name" value="thiS"/>
    <property type="match status" value="1"/>
</dbReference>
<dbReference type="PANTHER" id="PTHR34472:SF1">
    <property type="entry name" value="SULFUR CARRIER PROTEIN THIS"/>
    <property type="match status" value="1"/>
</dbReference>
<dbReference type="Gene3D" id="3.10.20.30">
    <property type="match status" value="1"/>
</dbReference>
<gene>
    <name evidence="1" type="ORF">AKJ17_12460</name>
</gene>
<accession>A0A0M0HLI3</accession>
<dbReference type="SUPFAM" id="SSF54285">
    <property type="entry name" value="MoaD/ThiS"/>
    <property type="match status" value="1"/>
</dbReference>
<protein>
    <submittedName>
        <fullName evidence="1">Thiamine biosynthesis protein ThiS</fullName>
    </submittedName>
</protein>
<reference evidence="2" key="1">
    <citation type="submission" date="2015-08" db="EMBL/GenBank/DDBJ databases">
        <title>Vibrio galatheae sp. nov., a novel member of the Vibrionaceae family isolated from the Solomon Islands.</title>
        <authorList>
            <person name="Giubergia S."/>
            <person name="Machado H."/>
            <person name="Mateiu R.V."/>
            <person name="Gram L."/>
        </authorList>
    </citation>
    <scope>NUCLEOTIDE SEQUENCE [LARGE SCALE GENOMIC DNA]</scope>
    <source>
        <strain evidence="2">DSM 19584</strain>
    </source>
</reference>
<dbReference type="Proteomes" id="UP000037515">
    <property type="component" value="Unassembled WGS sequence"/>
</dbReference>
<dbReference type="AlphaFoldDB" id="A0A0M0HLI3"/>
<dbReference type="OrthoDB" id="6388078at2"/>